<reference evidence="5 6" key="1">
    <citation type="submission" date="2024-01" db="EMBL/GenBank/DDBJ databases">
        <title>A draft genome for the cacao thread blight pathogen Marasmiellus scandens.</title>
        <authorList>
            <person name="Baruah I.K."/>
            <person name="Leung J."/>
            <person name="Bukari Y."/>
            <person name="Amoako-Attah I."/>
            <person name="Meinhardt L.W."/>
            <person name="Bailey B.A."/>
            <person name="Cohen S.P."/>
        </authorList>
    </citation>
    <scope>NUCLEOTIDE SEQUENCE [LARGE SCALE GENOMIC DNA]</scope>
    <source>
        <strain evidence="5 6">GH-19</strain>
    </source>
</reference>
<evidence type="ECO:0008006" key="7">
    <source>
        <dbReference type="Google" id="ProtNLM"/>
    </source>
</evidence>
<dbReference type="InterPro" id="IPR019451">
    <property type="entry name" value="Rtp1_C1"/>
</dbReference>
<dbReference type="InterPro" id="IPR016024">
    <property type="entry name" value="ARM-type_fold"/>
</dbReference>
<evidence type="ECO:0000313" key="5">
    <source>
        <dbReference type="EMBL" id="KAK7470681.1"/>
    </source>
</evidence>
<name>A0ABR1K100_9AGAR</name>
<gene>
    <name evidence="5" type="ORF">VKT23_002103</name>
</gene>
<comment type="caution">
    <text evidence="5">The sequence shown here is derived from an EMBL/GenBank/DDBJ whole genome shotgun (WGS) entry which is preliminary data.</text>
</comment>
<feature type="compositionally biased region" description="Basic and acidic residues" evidence="2">
    <location>
        <begin position="579"/>
        <end position="599"/>
    </location>
</feature>
<dbReference type="InterPro" id="IPR057407">
    <property type="entry name" value="HEAT_TANGO6"/>
</dbReference>
<evidence type="ECO:0000313" key="6">
    <source>
        <dbReference type="Proteomes" id="UP001498398"/>
    </source>
</evidence>
<feature type="region of interest" description="Disordered" evidence="2">
    <location>
        <begin position="579"/>
        <end position="626"/>
    </location>
</feature>
<organism evidence="5 6">
    <name type="scientific">Marasmiellus scandens</name>
    <dbReference type="NCBI Taxonomy" id="2682957"/>
    <lineage>
        <taxon>Eukaryota</taxon>
        <taxon>Fungi</taxon>
        <taxon>Dikarya</taxon>
        <taxon>Basidiomycota</taxon>
        <taxon>Agaricomycotina</taxon>
        <taxon>Agaricomycetes</taxon>
        <taxon>Agaricomycetidae</taxon>
        <taxon>Agaricales</taxon>
        <taxon>Marasmiineae</taxon>
        <taxon>Omphalotaceae</taxon>
        <taxon>Marasmiellus</taxon>
    </lineage>
</organism>
<dbReference type="PANTHER" id="PTHR20959">
    <property type="entry name" value="TRANSPORT AND GOLGI ORGANIZATION PROTEIN 6 FAMILY MEMBER"/>
    <property type="match status" value="1"/>
</dbReference>
<dbReference type="PANTHER" id="PTHR20959:SF1">
    <property type="entry name" value="TRANSPORT AND GOLGI ORGANIZATION PROTEIN 6 HOMOLOG"/>
    <property type="match status" value="1"/>
</dbReference>
<feature type="compositionally biased region" description="Polar residues" evidence="2">
    <location>
        <begin position="909"/>
        <end position="923"/>
    </location>
</feature>
<feature type="region of interest" description="Disordered" evidence="2">
    <location>
        <begin position="899"/>
        <end position="923"/>
    </location>
</feature>
<accession>A0ABR1K100</accession>
<dbReference type="InterPro" id="IPR011989">
    <property type="entry name" value="ARM-like"/>
</dbReference>
<dbReference type="Gene3D" id="1.25.10.10">
    <property type="entry name" value="Leucine-rich Repeat Variant"/>
    <property type="match status" value="2"/>
</dbReference>
<proteinExistence type="inferred from homology"/>
<dbReference type="EMBL" id="JBANRG010000002">
    <property type="protein sequence ID" value="KAK7470681.1"/>
    <property type="molecule type" value="Genomic_DNA"/>
</dbReference>
<feature type="domain" description="TANGO6 HEAT repeat" evidence="4">
    <location>
        <begin position="259"/>
        <end position="454"/>
    </location>
</feature>
<protein>
    <recommendedName>
        <fullName evidence="7">RNA polymerase II assembly factor Rtp1 C-terminal domain-containing protein</fullName>
    </recommendedName>
</protein>
<dbReference type="Proteomes" id="UP001498398">
    <property type="component" value="Unassembled WGS sequence"/>
</dbReference>
<dbReference type="Pfam" id="PF10363">
    <property type="entry name" value="RTP1_C1"/>
    <property type="match status" value="1"/>
</dbReference>
<sequence length="1001" mass="110234">MTPRKQLSDALTAGSCLIDSSPTPQSNLKSALLARLDKYYACLNSTESPVNESSSLENVQLQTATEALRVIETVQRLVDSSSDVPQKAEEELLLGTRDLSQLRTLLSVIFRWGTEPLLIHVISSWPSTSSTTPVGPRIIDLTSAPHDYQNLSDMLDRLLALVFPSGLQGRMSATLITETLLRRHVPDLLKPSIALGWLPKSLATESIAPVDHIRPLTVRFLAILSPAEAIIALGNVMSSTSSIPHVRRTCGYLLSKQLLRAEGVRGFCAAVFGDTENVDEIQLEKLQHIAHVLSTPPSGMKAEEYFSAIVPRVFRLLRDENHPAYKRAAAFVLSQMLAVNDSPAAATILASLHEPIIRKPDSGGNPDVEDTLVDLTILLANSDPSPNLIQSLLSPIMPALYRHLYRLDSVKASDPALKESVLGLLLTWSKIVTIQEAVGTLWSILKDPENASNLNPEQGLSLFTPEDLKRADESGELEPNSNILNLYPDPRHFVSLLKSINRTEVFSDLFVRLLEAYRASRKQTENNPVKTLLYLQLIIQMQAVMSEGSSTSGIFKNPAQVLGFIRQALDNITLISDESSVKKEERERPQLDIGRMHLVDDDESDERSEAGDSDDELPDSEKYTADDEMTETAINLLLSLLEANEDFSARTEPILNEIFSLLEYHVLHGPEAVRTVAREARMVMTARLAGEGSLLTSKSTEGSPEDETRQTYQQALKLLQDPILPVRAHGLLLLRQLVSPKSPPVDPALLPAIQEIFFQSIHDDDSYIFLNAVQGLAALVDRTGGTVLKKLVSDYAKGLDGIEGDTMTQQEVDVRLRLGEALSSVIHQCGDTLSLRGNVIIPPLLKVVRSNHAPTTLRTSSLSLLADCQGTDSLSLLPYFVDLSEGMNDLLQVEMSKSRGEEAKKGEIASSSMDENPTSTNTKFPPLRRAALHFLSTLIQGTLRQIYESSFGDNLFSPELVRRLRVTLSYISGTDEDMLVRVMARETLEQLNQLEQAAIGL</sequence>
<evidence type="ECO:0000256" key="2">
    <source>
        <dbReference type="SAM" id="MobiDB-lite"/>
    </source>
</evidence>
<comment type="similarity">
    <text evidence="1">Belongs to the Tango6 family.</text>
</comment>
<dbReference type="Pfam" id="PF23565">
    <property type="entry name" value="ARM_TANGO6"/>
    <property type="match status" value="1"/>
</dbReference>
<evidence type="ECO:0000259" key="3">
    <source>
        <dbReference type="Pfam" id="PF10363"/>
    </source>
</evidence>
<feature type="domain" description="RNA polymerase II assembly factor Rtp1 C-terminal" evidence="3">
    <location>
        <begin position="712"/>
        <end position="831"/>
    </location>
</feature>
<feature type="compositionally biased region" description="Acidic residues" evidence="2">
    <location>
        <begin position="600"/>
        <end position="618"/>
    </location>
</feature>
<dbReference type="SUPFAM" id="SSF48371">
    <property type="entry name" value="ARM repeat"/>
    <property type="match status" value="1"/>
</dbReference>
<keyword evidence="6" id="KW-1185">Reference proteome</keyword>
<dbReference type="InterPro" id="IPR039600">
    <property type="entry name" value="TANGO6/Rtp1"/>
</dbReference>
<evidence type="ECO:0000256" key="1">
    <source>
        <dbReference type="ARBA" id="ARBA00005724"/>
    </source>
</evidence>
<evidence type="ECO:0000259" key="4">
    <source>
        <dbReference type="Pfam" id="PF23565"/>
    </source>
</evidence>